<protein>
    <recommendedName>
        <fullName evidence="4">DRBM domain-containing protein</fullName>
    </recommendedName>
</protein>
<evidence type="ECO:0000313" key="5">
    <source>
        <dbReference type="EMBL" id="CAH0585407.1"/>
    </source>
</evidence>
<dbReference type="GO" id="GO:0005737">
    <property type="term" value="C:cytoplasm"/>
    <property type="evidence" value="ECO:0007669"/>
    <property type="project" value="TreeGrafter"/>
</dbReference>
<evidence type="ECO:0000256" key="1">
    <source>
        <dbReference type="ARBA" id="ARBA00022884"/>
    </source>
</evidence>
<accession>A0A9P0FT45</accession>
<sequence length="401" mass="43821">MAYNKQYNTRFSGRYNTPGQFVSAGELVSGAVPAGLLQRPRHYPPYTKYYSSSYGQAPRKQMPQNIQPIPKAKIEDEMAVDNDMALAIPKNDGPGGMRPHWMKSKLPGVKKVSNKERRRRQNENLRRLLTPKNALMVLNEMMPNEQVANQFKVEPSANNQYYKATNTHSFCADLTIDGNCYKGYGENKLMARNAAAEQAIRDLIIKKMNKAVNSDSGKYDVKREPTASSAGGASVESAIDGMLCAAPGSTNGDGGCDEEALPMIQLASFALHKLFTEWEYEGHKVPALKPLALAAAEPAPPAPGKPLPPRAAAMHPCMLLTYMRPHLEYRELAVDGDRPQNMLFTMGVDVDGTTYVGKAPNKKEARKLAAKAACRALFNVEFDAPPPPPDAAQAAPATATQ</sequence>
<dbReference type="GO" id="GO:0070920">
    <property type="term" value="P:regulation of regulatory ncRNA processing"/>
    <property type="evidence" value="ECO:0007669"/>
    <property type="project" value="TreeGrafter"/>
</dbReference>
<name>A0A9P0FT45_CHRIL</name>
<evidence type="ECO:0000313" key="6">
    <source>
        <dbReference type="Proteomes" id="UP001154114"/>
    </source>
</evidence>
<feature type="compositionally biased region" description="Low complexity" evidence="3">
    <location>
        <begin position="391"/>
        <end position="401"/>
    </location>
</feature>
<gene>
    <name evidence="5" type="ORF">CINC_LOCUS2769</name>
</gene>
<dbReference type="InterPro" id="IPR014720">
    <property type="entry name" value="dsRBD_dom"/>
</dbReference>
<proteinExistence type="predicted"/>
<evidence type="ECO:0000259" key="4">
    <source>
        <dbReference type="PROSITE" id="PS50137"/>
    </source>
</evidence>
<dbReference type="PANTHER" id="PTHR46205">
    <property type="entry name" value="LOQUACIOUS, ISOFORM B"/>
    <property type="match status" value="1"/>
</dbReference>
<feature type="region of interest" description="Disordered" evidence="3">
    <location>
        <begin position="382"/>
        <end position="401"/>
    </location>
</feature>
<evidence type="ECO:0000256" key="3">
    <source>
        <dbReference type="SAM" id="MobiDB-lite"/>
    </source>
</evidence>
<dbReference type="GO" id="GO:0035197">
    <property type="term" value="F:siRNA binding"/>
    <property type="evidence" value="ECO:0007669"/>
    <property type="project" value="TreeGrafter"/>
</dbReference>
<feature type="domain" description="DRBM" evidence="4">
    <location>
        <begin position="328"/>
        <end position="379"/>
    </location>
</feature>
<dbReference type="Gene3D" id="3.30.160.20">
    <property type="match status" value="2"/>
</dbReference>
<dbReference type="Pfam" id="PF00035">
    <property type="entry name" value="dsrm"/>
    <property type="match status" value="1"/>
</dbReference>
<keyword evidence="6" id="KW-1185">Reference proteome</keyword>
<evidence type="ECO:0000256" key="2">
    <source>
        <dbReference type="PROSITE-ProRule" id="PRU00266"/>
    </source>
</evidence>
<keyword evidence="1 2" id="KW-0694">RNA-binding</keyword>
<dbReference type="GO" id="GO:0003725">
    <property type="term" value="F:double-stranded RNA binding"/>
    <property type="evidence" value="ECO:0007669"/>
    <property type="project" value="TreeGrafter"/>
</dbReference>
<dbReference type="EMBL" id="LR824017">
    <property type="protein sequence ID" value="CAH0585407.1"/>
    <property type="molecule type" value="Genomic_DNA"/>
</dbReference>
<dbReference type="PANTHER" id="PTHR46205:SF5">
    <property type="entry name" value="BLANKS-RELATED"/>
    <property type="match status" value="1"/>
</dbReference>
<dbReference type="OrthoDB" id="6363432at2759"/>
<dbReference type="GO" id="GO:0016442">
    <property type="term" value="C:RISC complex"/>
    <property type="evidence" value="ECO:0007669"/>
    <property type="project" value="TreeGrafter"/>
</dbReference>
<feature type="domain" description="DRBM" evidence="4">
    <location>
        <begin position="133"/>
        <end position="205"/>
    </location>
</feature>
<dbReference type="GO" id="GO:0005634">
    <property type="term" value="C:nucleus"/>
    <property type="evidence" value="ECO:0007669"/>
    <property type="project" value="TreeGrafter"/>
</dbReference>
<dbReference type="PROSITE" id="PS50137">
    <property type="entry name" value="DS_RBD"/>
    <property type="match status" value="2"/>
</dbReference>
<dbReference type="SMART" id="SM00358">
    <property type="entry name" value="DSRM"/>
    <property type="match status" value="2"/>
</dbReference>
<dbReference type="InterPro" id="IPR051247">
    <property type="entry name" value="RLC_Component"/>
</dbReference>
<dbReference type="SUPFAM" id="SSF54768">
    <property type="entry name" value="dsRNA-binding domain-like"/>
    <property type="match status" value="2"/>
</dbReference>
<dbReference type="AlphaFoldDB" id="A0A9P0FT45"/>
<organism evidence="5 6">
    <name type="scientific">Chrysodeixis includens</name>
    <name type="common">Soybean looper</name>
    <name type="synonym">Pseudoplusia includens</name>
    <dbReference type="NCBI Taxonomy" id="689277"/>
    <lineage>
        <taxon>Eukaryota</taxon>
        <taxon>Metazoa</taxon>
        <taxon>Ecdysozoa</taxon>
        <taxon>Arthropoda</taxon>
        <taxon>Hexapoda</taxon>
        <taxon>Insecta</taxon>
        <taxon>Pterygota</taxon>
        <taxon>Neoptera</taxon>
        <taxon>Endopterygota</taxon>
        <taxon>Lepidoptera</taxon>
        <taxon>Glossata</taxon>
        <taxon>Ditrysia</taxon>
        <taxon>Noctuoidea</taxon>
        <taxon>Noctuidae</taxon>
        <taxon>Plusiinae</taxon>
        <taxon>Chrysodeixis</taxon>
    </lineage>
</organism>
<dbReference type="Proteomes" id="UP001154114">
    <property type="component" value="Chromosome 14"/>
</dbReference>
<dbReference type="GO" id="GO:0030422">
    <property type="term" value="P:siRNA processing"/>
    <property type="evidence" value="ECO:0007669"/>
    <property type="project" value="TreeGrafter"/>
</dbReference>
<dbReference type="GO" id="GO:0070578">
    <property type="term" value="C:RISC-loading complex"/>
    <property type="evidence" value="ECO:0007669"/>
    <property type="project" value="TreeGrafter"/>
</dbReference>
<reference evidence="5" key="1">
    <citation type="submission" date="2021-12" db="EMBL/GenBank/DDBJ databases">
        <authorList>
            <person name="King R."/>
        </authorList>
    </citation>
    <scope>NUCLEOTIDE SEQUENCE</scope>
</reference>